<dbReference type="AlphaFoldDB" id="A0A2B7XM52"/>
<dbReference type="InterPro" id="IPR052396">
    <property type="entry name" value="Meiotic_Drive_Suppr_Kinase"/>
</dbReference>
<accession>A0A2B7XM52</accession>
<dbReference type="PROSITE" id="PS50011">
    <property type="entry name" value="PROTEIN_KINASE_DOM"/>
    <property type="match status" value="1"/>
</dbReference>
<name>A0A2B7XM52_POLH7</name>
<organism evidence="3 4">
    <name type="scientific">Polytolypa hystricis (strain UAMH7299)</name>
    <dbReference type="NCBI Taxonomy" id="1447883"/>
    <lineage>
        <taxon>Eukaryota</taxon>
        <taxon>Fungi</taxon>
        <taxon>Dikarya</taxon>
        <taxon>Ascomycota</taxon>
        <taxon>Pezizomycotina</taxon>
        <taxon>Eurotiomycetes</taxon>
        <taxon>Eurotiomycetidae</taxon>
        <taxon>Onygenales</taxon>
        <taxon>Onygenales incertae sedis</taxon>
        <taxon>Polytolypa</taxon>
    </lineage>
</organism>
<dbReference type="SUPFAM" id="SSF56112">
    <property type="entry name" value="Protein kinase-like (PK-like)"/>
    <property type="match status" value="1"/>
</dbReference>
<dbReference type="Pfam" id="PF06293">
    <property type="entry name" value="Kdo"/>
    <property type="match status" value="1"/>
</dbReference>
<dbReference type="OrthoDB" id="4199792at2759"/>
<evidence type="ECO:0000313" key="4">
    <source>
        <dbReference type="Proteomes" id="UP000224634"/>
    </source>
</evidence>
<dbReference type="Proteomes" id="UP000224634">
    <property type="component" value="Unassembled WGS sequence"/>
</dbReference>
<dbReference type="InterPro" id="IPR011009">
    <property type="entry name" value="Kinase-like_dom_sf"/>
</dbReference>
<dbReference type="PANTHER" id="PTHR37171:SF1">
    <property type="entry name" value="SERINE_THREONINE-PROTEIN KINASE YRZF-RELATED"/>
    <property type="match status" value="1"/>
</dbReference>
<evidence type="ECO:0000259" key="2">
    <source>
        <dbReference type="PROSITE" id="PS50011"/>
    </source>
</evidence>
<feature type="domain" description="Protein kinase" evidence="2">
    <location>
        <begin position="595"/>
        <end position="787"/>
    </location>
</feature>
<evidence type="ECO:0000313" key="3">
    <source>
        <dbReference type="EMBL" id="PGH09678.1"/>
    </source>
</evidence>
<keyword evidence="4" id="KW-1185">Reference proteome</keyword>
<protein>
    <recommendedName>
        <fullName evidence="2">Protein kinase domain-containing protein</fullName>
    </recommendedName>
</protein>
<proteinExistence type="predicted"/>
<dbReference type="EMBL" id="PDNA01000151">
    <property type="protein sequence ID" value="PGH09678.1"/>
    <property type="molecule type" value="Genomic_DNA"/>
</dbReference>
<sequence>MEEDIVVLRRQLQEERRLRENEQRLRENEQRLRENEQRLRENEQRRREEAEAIAQLQTLPEYLQACHEFNLRIEVVEDATLTTRGDTTDPTGRFFPRRIVPWDGFASQQEEIWGKLSINPAFHSMRVFPSGHQLDYVRTLIAPISSETGLRNFERDTVEIAVQKVLDATYADGLLRRHLDLRGTVTFESHTNLGEDSSISQSATQMSIDEDNPTVAITGHVGTDAPTGCSPSCLVPMSHVEIPAITPKGSRKGKERVLTENPTKTRSLKNPRRARGKGQADQFCIYRTSEGRNIPAVAIEYKAPHKLSQQEIITGLGSEIQPEMDVINQEGEGFLFASRSLAAAVITQLFSYMIGKGIQYGYICTGQVLVFLYIPDDPTMVYYSVSVPNLDVQEDDESRLHHTAVSQVLAFILRALSEETPSQSWFDKTTSLDTWDVEYIDILSKIPETVRKNPPPSVYRPQRWRDFQRSPIQTRSHCQPPRDETRDTSDEDGDVPPSPSPSRPTNPRSSRRVSTQSTKQNAADRGGHKQRQRGSQMGIEDRPYCTQQCLLGVAYGGAIDRRCPNVLDHGCSHISLDEILRRIRAQLATDRENDADCKPLYLAGSRGALFKVRLSSHGYTLVAKGMEECDRRRLEHERSVYDQLRELQGCHVPVCLGTIDLEKSYYYNHGVYVCMLLLSWAGRPLVRCVNTGNKARLYEMTSIAVKALHRLRVLHGDAKARNILYNEENDNLMFVDFERSRLLRRQPLLPIRPNRGRKWVGFKGQGNGDEFYKELRAVLSHVSRITM</sequence>
<dbReference type="PANTHER" id="PTHR37171">
    <property type="entry name" value="SERINE/THREONINE-PROTEIN KINASE YRZF-RELATED"/>
    <property type="match status" value="1"/>
</dbReference>
<reference evidence="3 4" key="1">
    <citation type="submission" date="2017-10" db="EMBL/GenBank/DDBJ databases">
        <title>Comparative genomics in systemic dimorphic fungi from Ajellomycetaceae.</title>
        <authorList>
            <person name="Munoz J.F."/>
            <person name="Mcewen J.G."/>
            <person name="Clay O.K."/>
            <person name="Cuomo C.A."/>
        </authorList>
    </citation>
    <scope>NUCLEOTIDE SEQUENCE [LARGE SCALE GENOMIC DNA]</scope>
    <source>
        <strain evidence="3 4">UAMH7299</strain>
    </source>
</reference>
<evidence type="ECO:0000256" key="1">
    <source>
        <dbReference type="SAM" id="MobiDB-lite"/>
    </source>
</evidence>
<feature type="compositionally biased region" description="Low complexity" evidence="1">
    <location>
        <begin position="505"/>
        <end position="515"/>
    </location>
</feature>
<gene>
    <name evidence="3" type="ORF">AJ80_07629</name>
</gene>
<comment type="caution">
    <text evidence="3">The sequence shown here is derived from an EMBL/GenBank/DDBJ whole genome shotgun (WGS) entry which is preliminary data.</text>
</comment>
<dbReference type="Gene3D" id="1.10.510.10">
    <property type="entry name" value="Transferase(Phosphotransferase) domain 1"/>
    <property type="match status" value="1"/>
</dbReference>
<dbReference type="InterPro" id="IPR000719">
    <property type="entry name" value="Prot_kinase_dom"/>
</dbReference>
<dbReference type="GO" id="GO:0004672">
    <property type="term" value="F:protein kinase activity"/>
    <property type="evidence" value="ECO:0007669"/>
    <property type="project" value="InterPro"/>
</dbReference>
<feature type="region of interest" description="Disordered" evidence="1">
    <location>
        <begin position="21"/>
        <end position="44"/>
    </location>
</feature>
<dbReference type="Gene3D" id="3.30.200.20">
    <property type="entry name" value="Phosphorylase Kinase, domain 1"/>
    <property type="match status" value="1"/>
</dbReference>
<feature type="region of interest" description="Disordered" evidence="1">
    <location>
        <begin position="450"/>
        <end position="539"/>
    </location>
</feature>
<dbReference type="GO" id="GO:0005524">
    <property type="term" value="F:ATP binding"/>
    <property type="evidence" value="ECO:0007669"/>
    <property type="project" value="InterPro"/>
</dbReference>